<dbReference type="GO" id="GO:0005840">
    <property type="term" value="C:ribosome"/>
    <property type="evidence" value="ECO:0007669"/>
    <property type="project" value="UniProtKB-KW"/>
</dbReference>
<feature type="domain" description="Ribosomal protein eL8/eL30/eS12/Gadd45" evidence="3">
    <location>
        <begin position="17"/>
        <end position="101"/>
    </location>
</feature>
<dbReference type="GO" id="GO:0003723">
    <property type="term" value="F:RNA binding"/>
    <property type="evidence" value="ECO:0007669"/>
    <property type="project" value="InterPro"/>
</dbReference>
<protein>
    <submittedName>
        <fullName evidence="4">50S ribosomal protein L7ae</fullName>
    </submittedName>
</protein>
<evidence type="ECO:0000256" key="1">
    <source>
        <dbReference type="ARBA" id="ARBA00022980"/>
    </source>
</evidence>
<dbReference type="Pfam" id="PF01248">
    <property type="entry name" value="Ribosomal_L7Ae"/>
    <property type="match status" value="1"/>
</dbReference>
<dbReference type="PANTHER" id="PTHR11449">
    <property type="entry name" value="RIBOSOMAL PROTEIN L30"/>
    <property type="match status" value="1"/>
</dbReference>
<organism evidence="4 5">
    <name type="scientific">Paenibacillus woosongensis</name>
    <dbReference type="NCBI Taxonomy" id="307580"/>
    <lineage>
        <taxon>Bacteria</taxon>
        <taxon>Bacillati</taxon>
        <taxon>Bacillota</taxon>
        <taxon>Bacilli</taxon>
        <taxon>Bacillales</taxon>
        <taxon>Paenibacillaceae</taxon>
        <taxon>Paenibacillus</taxon>
    </lineage>
</organism>
<name>A0A7X2Z101_9BACL</name>
<dbReference type="InterPro" id="IPR004038">
    <property type="entry name" value="Ribosomal_eL8/eL30/eS12/Gad45"/>
</dbReference>
<dbReference type="OrthoDB" id="9794863at2"/>
<evidence type="ECO:0000259" key="3">
    <source>
        <dbReference type="Pfam" id="PF01248"/>
    </source>
</evidence>
<dbReference type="InterPro" id="IPR029064">
    <property type="entry name" value="Ribosomal_eL30-like_sf"/>
</dbReference>
<evidence type="ECO:0000256" key="2">
    <source>
        <dbReference type="ARBA" id="ARBA00023274"/>
    </source>
</evidence>
<proteinExistence type="predicted"/>
<dbReference type="InterPro" id="IPR039109">
    <property type="entry name" value="Ribosomal_eL30-like"/>
</dbReference>
<comment type="caution">
    <text evidence="4">The sequence shown here is derived from an EMBL/GenBank/DDBJ whole genome shotgun (WGS) entry which is preliminary data.</text>
</comment>
<dbReference type="Proteomes" id="UP000447876">
    <property type="component" value="Unassembled WGS sequence"/>
</dbReference>
<dbReference type="AlphaFoldDB" id="A0A7X2Z101"/>
<dbReference type="Gene3D" id="3.30.1330.30">
    <property type="match status" value="1"/>
</dbReference>
<dbReference type="GO" id="GO:1990904">
    <property type="term" value="C:ribonucleoprotein complex"/>
    <property type="evidence" value="ECO:0007669"/>
    <property type="project" value="UniProtKB-KW"/>
</dbReference>
<reference evidence="4 5" key="1">
    <citation type="submission" date="2019-11" db="EMBL/GenBank/DDBJ databases">
        <title>Draft genome sequences of five Paenibacillus species of dairy origin.</title>
        <authorList>
            <person name="Olajide A.M."/>
            <person name="Chen S."/>
            <person name="Lapointe G."/>
        </authorList>
    </citation>
    <scope>NUCLEOTIDE SEQUENCE [LARGE SCALE GENOMIC DNA]</scope>
    <source>
        <strain evidence="4 5">12CR55</strain>
    </source>
</reference>
<keyword evidence="2" id="KW-0687">Ribonucleoprotein</keyword>
<gene>
    <name evidence="4" type="ORF">GNP95_11440</name>
</gene>
<dbReference type="SUPFAM" id="SSF55315">
    <property type="entry name" value="L30e-like"/>
    <property type="match status" value="1"/>
</dbReference>
<sequence>MSSLLNATGKRMQMSKVLSGLGLAMRAGKVVTGDESVLKAVRSGEARLVIVAEDASENARKKFRDKCATYKIPLIIGFDREELGSSVGKPERVVLALIDQGFADMIRKTIVKTSEVEYIE</sequence>
<accession>A0A7X2Z101</accession>
<dbReference type="EMBL" id="WNZW01000003">
    <property type="protein sequence ID" value="MUG45601.1"/>
    <property type="molecule type" value="Genomic_DNA"/>
</dbReference>
<keyword evidence="1 4" id="KW-0689">Ribosomal protein</keyword>
<evidence type="ECO:0000313" key="5">
    <source>
        <dbReference type="Proteomes" id="UP000447876"/>
    </source>
</evidence>
<evidence type="ECO:0000313" key="4">
    <source>
        <dbReference type="EMBL" id="MUG45601.1"/>
    </source>
</evidence>